<name>A0ABM0K7R8_APLCA</name>
<sequence length="104" mass="11484">MPSSVALSSNRSNKAERPELASGYLGSKPKFVELKLTTLSHPSPEFSIEVNSVELNLKPTKPVKKKDGALSFLISFSDRAHYKLEIFALSAADEEKAQPNVFNY</sequence>
<evidence type="ECO:0000313" key="2">
    <source>
        <dbReference type="Proteomes" id="UP000694888"/>
    </source>
</evidence>
<keyword evidence="2" id="KW-1185">Reference proteome</keyword>
<dbReference type="RefSeq" id="XP_005110785.1">
    <property type="nucleotide sequence ID" value="XM_005110728.1"/>
</dbReference>
<protein>
    <submittedName>
        <fullName evidence="3">Uncharacterized protein LOC101861166</fullName>
    </submittedName>
</protein>
<feature type="region of interest" description="Disordered" evidence="1">
    <location>
        <begin position="1"/>
        <end position="21"/>
    </location>
</feature>
<evidence type="ECO:0000256" key="1">
    <source>
        <dbReference type="SAM" id="MobiDB-lite"/>
    </source>
</evidence>
<organism evidence="2 3">
    <name type="scientific">Aplysia californica</name>
    <name type="common">California sea hare</name>
    <dbReference type="NCBI Taxonomy" id="6500"/>
    <lineage>
        <taxon>Eukaryota</taxon>
        <taxon>Metazoa</taxon>
        <taxon>Spiralia</taxon>
        <taxon>Lophotrochozoa</taxon>
        <taxon>Mollusca</taxon>
        <taxon>Gastropoda</taxon>
        <taxon>Heterobranchia</taxon>
        <taxon>Euthyneura</taxon>
        <taxon>Tectipleura</taxon>
        <taxon>Aplysiida</taxon>
        <taxon>Aplysioidea</taxon>
        <taxon>Aplysiidae</taxon>
        <taxon>Aplysia</taxon>
    </lineage>
</organism>
<accession>A0ABM0K7R8</accession>
<feature type="compositionally biased region" description="Polar residues" evidence="1">
    <location>
        <begin position="1"/>
        <end position="12"/>
    </location>
</feature>
<gene>
    <name evidence="3" type="primary">LOC101861166</name>
</gene>
<reference evidence="3" key="1">
    <citation type="submission" date="2025-08" db="UniProtKB">
        <authorList>
            <consortium name="RefSeq"/>
        </authorList>
    </citation>
    <scope>IDENTIFICATION</scope>
</reference>
<proteinExistence type="predicted"/>
<dbReference type="GeneID" id="101861166"/>
<dbReference type="Proteomes" id="UP000694888">
    <property type="component" value="Unplaced"/>
</dbReference>
<evidence type="ECO:0000313" key="3">
    <source>
        <dbReference type="RefSeq" id="XP_005110785.1"/>
    </source>
</evidence>